<dbReference type="GO" id="GO:0005506">
    <property type="term" value="F:iron ion binding"/>
    <property type="evidence" value="ECO:0007669"/>
    <property type="project" value="InterPro"/>
</dbReference>
<evidence type="ECO:0000256" key="7">
    <source>
        <dbReference type="ARBA" id="ARBA00023004"/>
    </source>
</evidence>
<comment type="cofactor">
    <cofactor evidence="1 14">
        <name>Fe(2+)</name>
        <dbReference type="ChEBI" id="CHEBI:29033"/>
    </cofactor>
</comment>
<dbReference type="InterPro" id="IPR041904">
    <property type="entry name" value="TrpOH_cat"/>
</dbReference>
<dbReference type="InterPro" id="IPR001273">
    <property type="entry name" value="ArAA_hydroxylase"/>
</dbReference>
<keyword evidence="19" id="KW-1185">Reference proteome</keyword>
<gene>
    <name evidence="18" type="ORF">chiPu_0012747</name>
</gene>
<reference evidence="18 19" key="1">
    <citation type="journal article" date="2018" name="Nat. Ecol. Evol.">
        <title>Shark genomes provide insights into elasmobranch evolution and the origin of vertebrates.</title>
        <authorList>
            <person name="Hara Y"/>
            <person name="Yamaguchi K"/>
            <person name="Onimaru K"/>
            <person name="Kadota M"/>
            <person name="Koyanagi M"/>
            <person name="Keeley SD"/>
            <person name="Tatsumi K"/>
            <person name="Tanaka K"/>
            <person name="Motone F"/>
            <person name="Kageyama Y"/>
            <person name="Nozu R"/>
            <person name="Adachi N"/>
            <person name="Nishimura O"/>
            <person name="Nakagawa R"/>
            <person name="Tanegashima C"/>
            <person name="Kiyatake I"/>
            <person name="Matsumoto R"/>
            <person name="Murakumo K"/>
            <person name="Nishida K"/>
            <person name="Terakita A"/>
            <person name="Kuratani S"/>
            <person name="Sato K"/>
            <person name="Hyodo S Kuraku.S."/>
        </authorList>
    </citation>
    <scope>NUCLEOTIDE SEQUENCE [LARGE SCALE GENOMIC DNA]</scope>
</reference>
<sequence>MYSNRLEGPRRGRSFESVNSGMDEKHLNNEINKSNFNKIEENKENKENCNVSVERGRVAVVFSLKNEVGGLAKALKLFQEKHVNLVHIESRKSKRRNSEFEIFMDCDSNREQLNEIIQILKSHVNVVTLNPPENSYAHGGEMETPWFPKKISDLDKCANRVLMYGSDLDADHPGFKDNVYRKRRKYFADLAMAYKHGEPIPRVEFTEEEVKTWGTVFRELTKLYPTHACREYLKNLPLLTKYCGYREDNIPQLEDVSRFLKERTGFTIRPVAGYLSPRDFLAGLAFRVFHCTQYVRHSSDPLYTPEPDTCHELMGHVPLLAEPSFAQFSQEIGLASLGASDEAVQKLATCYFFTVEFGLCKQDGQLRVYGAGLLSSVSELKYSLSGNSKVKPFDPKVTCKQECLITTFQDVYFVSESFEDAKEKMREFAKTIKRPFSVRYNPYTQTVDVLKDTKSITNVVRELRQELDIVSDALSRINKQFGI</sequence>
<dbReference type="PANTHER" id="PTHR11473:SF23">
    <property type="entry name" value="TRYPTOPHAN 5-HYDROXYLASE 1"/>
    <property type="match status" value="1"/>
</dbReference>
<dbReference type="InterPro" id="IPR005963">
    <property type="entry name" value="Trp_5_mOase"/>
</dbReference>
<evidence type="ECO:0000256" key="10">
    <source>
        <dbReference type="ARBA" id="ARBA00037406"/>
    </source>
</evidence>
<dbReference type="InterPro" id="IPR019774">
    <property type="entry name" value="Aromatic-AA_hydroxylase_C"/>
</dbReference>
<feature type="binding site" evidence="12">
    <location>
        <position position="316"/>
    </location>
    <ligand>
        <name>Fe cation</name>
        <dbReference type="ChEBI" id="CHEBI:24875"/>
    </ligand>
</feature>
<dbReference type="SUPFAM" id="SSF56534">
    <property type="entry name" value="Aromatic aminoacid monoxygenases, catalytic and oligomerization domains"/>
    <property type="match status" value="1"/>
</dbReference>
<dbReference type="FunFam" id="1.10.800.10:FF:000001">
    <property type="entry name" value="tryptophan 5-hydroxylase 1"/>
    <property type="match status" value="1"/>
</dbReference>
<dbReference type="CDD" id="cd04929">
    <property type="entry name" value="ACT_TPH"/>
    <property type="match status" value="1"/>
</dbReference>
<dbReference type="PROSITE" id="PS51410">
    <property type="entry name" value="BH4_AAA_HYDROXYL_2"/>
    <property type="match status" value="1"/>
</dbReference>
<evidence type="ECO:0000256" key="9">
    <source>
        <dbReference type="ARBA" id="ARBA00023094"/>
    </source>
</evidence>
<feature type="region of interest" description="Disordered" evidence="15">
    <location>
        <begin position="1"/>
        <end position="27"/>
    </location>
</feature>
<dbReference type="PROSITE" id="PS51671">
    <property type="entry name" value="ACT"/>
    <property type="match status" value="1"/>
</dbReference>
<comment type="similarity">
    <text evidence="3">Belongs to the biopterin-dependent aromatic amino acid hydroxylase family.</text>
</comment>
<evidence type="ECO:0000256" key="6">
    <source>
        <dbReference type="ARBA" id="ARBA00023002"/>
    </source>
</evidence>
<comment type="catalytic activity">
    <reaction evidence="11">
        <text>(6R)-L-erythro-5,6,7,8-tetrahydrobiopterin + L-tryptophan + O2 = 5-hydroxy-L-tryptophan + (4aS,6R)-4a-hydroxy-L-erythro-5,6,7,8-tetrahydrobiopterin</text>
        <dbReference type="Rhea" id="RHEA:16709"/>
        <dbReference type="ChEBI" id="CHEBI:15379"/>
        <dbReference type="ChEBI" id="CHEBI:15642"/>
        <dbReference type="ChEBI" id="CHEBI:57912"/>
        <dbReference type="ChEBI" id="CHEBI:58266"/>
        <dbReference type="ChEBI" id="CHEBI:59560"/>
        <dbReference type="EC" id="1.14.16.4"/>
    </reaction>
</comment>
<dbReference type="OMA" id="DMPWFPR"/>
<comment type="function">
    <text evidence="10">Oxidizes L-tryptophan to 5-hydroxy-l-tryptophan in the rate-determining step of serotonin biosynthesis.</text>
</comment>
<evidence type="ECO:0000313" key="18">
    <source>
        <dbReference type="EMBL" id="GCC34274.1"/>
    </source>
</evidence>
<dbReference type="InterPro" id="IPR036951">
    <property type="entry name" value="ArAA_hydroxylase_sf"/>
</dbReference>
<evidence type="ECO:0000256" key="15">
    <source>
        <dbReference type="SAM" id="MobiDB-lite"/>
    </source>
</evidence>
<dbReference type="InterPro" id="IPR045865">
    <property type="entry name" value="ACT-like_dom_sf"/>
</dbReference>
<feature type="domain" description="Biopterin-dependent aromatic amino acid hydroxylase family profile" evidence="16">
    <location>
        <begin position="132"/>
        <end position="478"/>
    </location>
</feature>
<dbReference type="AlphaFoldDB" id="A0A401SV34"/>
<dbReference type="Proteomes" id="UP000287033">
    <property type="component" value="Unassembled WGS sequence"/>
</dbReference>
<comment type="caution">
    <text evidence="18">The sequence shown here is derived from an EMBL/GenBank/DDBJ whole genome shotgun (WGS) entry which is preliminary data.</text>
</comment>
<dbReference type="PRINTS" id="PR00372">
    <property type="entry name" value="FYWHYDRXLASE"/>
</dbReference>
<dbReference type="PIRSF" id="PIRSF000336">
    <property type="entry name" value="TH"/>
    <property type="match status" value="1"/>
</dbReference>
<dbReference type="Pfam" id="PF00351">
    <property type="entry name" value="Biopterin_H"/>
    <property type="match status" value="1"/>
</dbReference>
<dbReference type="UniPathway" id="UPA00846">
    <property type="reaction ID" value="UER00799"/>
</dbReference>
<organism evidence="18 19">
    <name type="scientific">Chiloscyllium punctatum</name>
    <name type="common">Brownbanded bambooshark</name>
    <name type="synonym">Hemiscyllium punctatum</name>
    <dbReference type="NCBI Taxonomy" id="137246"/>
    <lineage>
        <taxon>Eukaryota</taxon>
        <taxon>Metazoa</taxon>
        <taxon>Chordata</taxon>
        <taxon>Craniata</taxon>
        <taxon>Vertebrata</taxon>
        <taxon>Chondrichthyes</taxon>
        <taxon>Elasmobranchii</taxon>
        <taxon>Galeomorphii</taxon>
        <taxon>Galeoidea</taxon>
        <taxon>Orectolobiformes</taxon>
        <taxon>Hemiscylliidae</taxon>
        <taxon>Chiloscyllium</taxon>
    </lineage>
</organism>
<dbReference type="InterPro" id="IPR002912">
    <property type="entry name" value="ACT_dom"/>
</dbReference>
<feature type="binding site" evidence="13">
    <location>
        <position position="274"/>
    </location>
    <ligand>
        <name>L-tryptophan</name>
        <dbReference type="ChEBI" id="CHEBI:57912"/>
    </ligand>
</feature>
<evidence type="ECO:0000259" key="17">
    <source>
        <dbReference type="PROSITE" id="PS51671"/>
    </source>
</evidence>
<dbReference type="EC" id="1.14.16.4" evidence="4"/>
<keyword evidence="5 12" id="KW-0479">Metal-binding</keyword>
<dbReference type="InterPro" id="IPR019773">
    <property type="entry name" value="Tyrosine_3-monooxygenase-like"/>
</dbReference>
<feature type="binding site" evidence="12">
    <location>
        <position position="356"/>
    </location>
    <ligand>
        <name>Fe cation</name>
        <dbReference type="ChEBI" id="CHEBI:24875"/>
    </ligand>
</feature>
<evidence type="ECO:0000256" key="11">
    <source>
        <dbReference type="ARBA" id="ARBA00048860"/>
    </source>
</evidence>
<dbReference type="CDD" id="cd03346">
    <property type="entry name" value="eu_TrpOH"/>
    <property type="match status" value="1"/>
</dbReference>
<dbReference type="InterPro" id="IPR036329">
    <property type="entry name" value="Aro-AA_hydroxylase_C_sf"/>
</dbReference>
<dbReference type="GO" id="GO:0042427">
    <property type="term" value="P:serotonin biosynthetic process"/>
    <property type="evidence" value="ECO:0007669"/>
    <property type="project" value="UniProtKB-UniPathway"/>
</dbReference>
<evidence type="ECO:0000256" key="4">
    <source>
        <dbReference type="ARBA" id="ARBA00012002"/>
    </source>
</evidence>
<dbReference type="GO" id="GO:0009072">
    <property type="term" value="P:aromatic amino acid metabolic process"/>
    <property type="evidence" value="ECO:0007669"/>
    <property type="project" value="InterPro"/>
</dbReference>
<protein>
    <recommendedName>
        <fullName evidence="4">tryptophan 5-monooxygenase</fullName>
        <ecNumber evidence="4">1.14.16.4</ecNumber>
    </recommendedName>
</protein>
<accession>A0A401SV34</accession>
<keyword evidence="6" id="KW-0560">Oxidoreductase</keyword>
<dbReference type="SUPFAM" id="SSF55021">
    <property type="entry name" value="ACT-like"/>
    <property type="match status" value="1"/>
</dbReference>
<dbReference type="Pfam" id="PF01842">
    <property type="entry name" value="ACT"/>
    <property type="match status" value="1"/>
</dbReference>
<feature type="binding site" evidence="12">
    <location>
        <position position="311"/>
    </location>
    <ligand>
        <name>Fe cation</name>
        <dbReference type="ChEBI" id="CHEBI:24875"/>
    </ligand>
</feature>
<keyword evidence="7 12" id="KW-0408">Iron</keyword>
<dbReference type="STRING" id="137246.A0A401SV34"/>
<feature type="binding site" evidence="13">
    <location>
        <position position="375"/>
    </location>
    <ligand>
        <name>L-tryptophan</name>
        <dbReference type="ChEBI" id="CHEBI:57912"/>
    </ligand>
</feature>
<keyword evidence="8" id="KW-0503">Monooxygenase</keyword>
<dbReference type="NCBIfam" id="TIGR01270">
    <property type="entry name" value="Trp_5_monoox"/>
    <property type="match status" value="1"/>
</dbReference>
<dbReference type="GO" id="GO:0004510">
    <property type="term" value="F:tryptophan 5-monooxygenase activity"/>
    <property type="evidence" value="ECO:0007669"/>
    <property type="project" value="UniProtKB-EC"/>
</dbReference>
<dbReference type="Gene3D" id="1.10.800.10">
    <property type="entry name" value="Aromatic amino acid hydroxylase"/>
    <property type="match status" value="1"/>
</dbReference>
<dbReference type="InterPro" id="IPR018301">
    <property type="entry name" value="ArAA_hydroxylase_Fe/CU_BS"/>
</dbReference>
<evidence type="ECO:0000256" key="3">
    <source>
        <dbReference type="ARBA" id="ARBA00009712"/>
    </source>
</evidence>
<evidence type="ECO:0000256" key="8">
    <source>
        <dbReference type="ARBA" id="ARBA00023033"/>
    </source>
</evidence>
<evidence type="ECO:0000256" key="1">
    <source>
        <dbReference type="ARBA" id="ARBA00001954"/>
    </source>
</evidence>
<dbReference type="PROSITE" id="PS00367">
    <property type="entry name" value="BH4_AAA_HYDROXYL_1"/>
    <property type="match status" value="1"/>
</dbReference>
<dbReference type="EMBL" id="BEZZ01000583">
    <property type="protein sequence ID" value="GCC34274.1"/>
    <property type="molecule type" value="Genomic_DNA"/>
</dbReference>
<dbReference type="OrthoDB" id="983542at2759"/>
<proteinExistence type="inferred from homology"/>
<feature type="domain" description="ACT" evidence="17">
    <location>
        <begin position="59"/>
        <end position="134"/>
    </location>
</feature>
<feature type="binding site" evidence="13">
    <location>
        <position position="405"/>
    </location>
    <ligand>
        <name>L-tryptophan</name>
        <dbReference type="ChEBI" id="CHEBI:57912"/>
    </ligand>
</feature>
<dbReference type="PANTHER" id="PTHR11473">
    <property type="entry name" value="AROMATIC AMINO ACID HYDROXYLASE"/>
    <property type="match status" value="1"/>
</dbReference>
<dbReference type="GO" id="GO:0043005">
    <property type="term" value="C:neuron projection"/>
    <property type="evidence" value="ECO:0007669"/>
    <property type="project" value="TreeGrafter"/>
</dbReference>
<evidence type="ECO:0000256" key="14">
    <source>
        <dbReference type="PIRSR" id="PIRSR601273-2"/>
    </source>
</evidence>
<comment type="pathway">
    <text evidence="2">Aromatic compound metabolism; serotonin biosynthesis; serotonin from L-tryptophan: step 1/2.</text>
</comment>
<evidence type="ECO:0000256" key="13">
    <source>
        <dbReference type="PIRSR" id="PIRSR601273-1"/>
    </source>
</evidence>
<evidence type="ECO:0000313" key="19">
    <source>
        <dbReference type="Proteomes" id="UP000287033"/>
    </source>
</evidence>
<evidence type="ECO:0000256" key="2">
    <source>
        <dbReference type="ARBA" id="ARBA00004783"/>
    </source>
</evidence>
<feature type="binding site" evidence="13">
    <location>
        <position position="296"/>
    </location>
    <ligand>
        <name>L-tryptophan</name>
        <dbReference type="ChEBI" id="CHEBI:57912"/>
    </ligand>
</feature>
<evidence type="ECO:0000256" key="5">
    <source>
        <dbReference type="ARBA" id="ARBA00022723"/>
    </source>
</evidence>
<keyword evidence="9" id="KW-0724">Serotonin biosynthesis</keyword>
<feature type="binding site" evidence="13">
    <location>
        <position position="304"/>
    </location>
    <ligand>
        <name>L-tryptophan</name>
        <dbReference type="ChEBI" id="CHEBI:57912"/>
    </ligand>
</feature>
<evidence type="ECO:0000256" key="12">
    <source>
        <dbReference type="PIRSR" id="PIRSR000336-1"/>
    </source>
</evidence>
<evidence type="ECO:0000259" key="16">
    <source>
        <dbReference type="PROSITE" id="PS51410"/>
    </source>
</evidence>
<name>A0A401SV34_CHIPU</name>